<sequence length="521" mass="54942">MRGSRLLALGAVVATGAAAPAASAAVGPLSQASSLSPFPAACNGAPQNGTEFRNTEVEPYVDLDPTQPSALIGVYQQDRYETGGANGIGTSISADGGGTWTQLPPAALPKFTRCAGAAPGSVGDYERATDPWVTYGADGRAYQMSLSFNDTRNLASAMLVSTSDDDGATWSDPKALIVDTNPHVFNDKNSITADPHIAGNVYAVWDRLVFPNERAGGVSYLTAAAFRGPAYFTRTTDAGATWEPARPIFDPGQNDQTIGNQIAVTGTGDLVNVMTVFRNDNGAGRKGGTVSVLRSTDQGASWSGEIVVDRLGTVGVTDPRDGAEVRTGDIIPSIATDERPGHDEVYAVWQDARWTGFQRDQIAFSKSTDGGLTWSSPVRINGDESTQAFTAAIKVDDSGNIAVTYYDFRNDTVASPSLDTDVWVLRSSDGGASWSEERVTPSSFDMRQAPFASGFFVGDYEGLTATGETFKPLFSMSDPATDTFSTTVAAPFPEATIVPEPAPAGLIARDFPVQRGKPTPR</sequence>
<dbReference type="EC" id="3.2.1.18" evidence="3"/>
<keyword evidence="4" id="KW-0732">Signal</keyword>
<proteinExistence type="inferred from homology"/>
<evidence type="ECO:0000313" key="6">
    <source>
        <dbReference type="Proteomes" id="UP001162834"/>
    </source>
</evidence>
<dbReference type="GO" id="GO:0004308">
    <property type="term" value="F:exo-alpha-sialidase activity"/>
    <property type="evidence" value="ECO:0007669"/>
    <property type="project" value="UniProtKB-EC"/>
</dbReference>
<dbReference type="RefSeq" id="WP_259315299.1">
    <property type="nucleotide sequence ID" value="NZ_CP087164.1"/>
</dbReference>
<evidence type="ECO:0000256" key="3">
    <source>
        <dbReference type="ARBA" id="ARBA00012733"/>
    </source>
</evidence>
<keyword evidence="6" id="KW-1185">Reference proteome</keyword>
<comment type="catalytic activity">
    <reaction evidence="1">
        <text>Hydrolysis of alpha-(2-&gt;3)-, alpha-(2-&gt;6)-, alpha-(2-&gt;8)- glycosidic linkages of terminal sialic acid residues in oligosaccharides, glycoproteins, glycolipids, colominic acid and synthetic substrates.</text>
        <dbReference type="EC" id="3.2.1.18"/>
    </reaction>
</comment>
<dbReference type="PANTHER" id="PTHR10628:SF30">
    <property type="entry name" value="EXO-ALPHA-SIALIDASE"/>
    <property type="match status" value="1"/>
</dbReference>
<feature type="signal peptide" evidence="4">
    <location>
        <begin position="1"/>
        <end position="24"/>
    </location>
</feature>
<evidence type="ECO:0000256" key="2">
    <source>
        <dbReference type="ARBA" id="ARBA00009348"/>
    </source>
</evidence>
<dbReference type="GO" id="GO:0006689">
    <property type="term" value="P:ganglioside catabolic process"/>
    <property type="evidence" value="ECO:0007669"/>
    <property type="project" value="TreeGrafter"/>
</dbReference>
<dbReference type="Proteomes" id="UP001162834">
    <property type="component" value="Chromosome"/>
</dbReference>
<evidence type="ECO:0000256" key="4">
    <source>
        <dbReference type="SAM" id="SignalP"/>
    </source>
</evidence>
<dbReference type="CDD" id="cd15482">
    <property type="entry name" value="Sialidase_non-viral"/>
    <property type="match status" value="1"/>
</dbReference>
<organism evidence="5 6">
    <name type="scientific">Capillimicrobium parvum</name>
    <dbReference type="NCBI Taxonomy" id="2884022"/>
    <lineage>
        <taxon>Bacteria</taxon>
        <taxon>Bacillati</taxon>
        <taxon>Actinomycetota</taxon>
        <taxon>Thermoleophilia</taxon>
        <taxon>Solirubrobacterales</taxon>
        <taxon>Capillimicrobiaceae</taxon>
        <taxon>Capillimicrobium</taxon>
    </lineage>
</organism>
<dbReference type="Gene3D" id="2.120.10.10">
    <property type="match status" value="2"/>
</dbReference>
<dbReference type="EMBL" id="CP087164">
    <property type="protein sequence ID" value="UGS35617.1"/>
    <property type="molecule type" value="Genomic_DNA"/>
</dbReference>
<feature type="chain" id="PRO_5038387208" description="exo-alpha-sialidase" evidence="4">
    <location>
        <begin position="25"/>
        <end position="521"/>
    </location>
</feature>
<dbReference type="InterPro" id="IPR036278">
    <property type="entry name" value="Sialidase_sf"/>
</dbReference>
<accession>A0A9E6XXL8</accession>
<dbReference type="AlphaFoldDB" id="A0A9E6XXL8"/>
<protein>
    <recommendedName>
        <fullName evidence="3">exo-alpha-sialidase</fullName>
        <ecNumber evidence="3">3.2.1.18</ecNumber>
    </recommendedName>
</protein>
<dbReference type="SUPFAM" id="SSF50939">
    <property type="entry name" value="Sialidases"/>
    <property type="match status" value="2"/>
</dbReference>
<dbReference type="GO" id="GO:0009313">
    <property type="term" value="P:oligosaccharide catabolic process"/>
    <property type="evidence" value="ECO:0007669"/>
    <property type="project" value="TreeGrafter"/>
</dbReference>
<reference evidence="5" key="1">
    <citation type="journal article" date="2022" name="Int. J. Syst. Evol. Microbiol.">
        <title>Pseudomonas aegrilactucae sp. nov. and Pseudomonas morbosilactucae sp. nov., pathogens causing bacterial rot of lettuce in Japan.</title>
        <authorList>
            <person name="Sawada H."/>
            <person name="Fujikawa T."/>
            <person name="Satou M."/>
        </authorList>
    </citation>
    <scope>NUCLEOTIDE SEQUENCE</scope>
    <source>
        <strain evidence="5">0166_1</strain>
    </source>
</reference>
<dbReference type="KEGG" id="sbae:DSM104329_02011"/>
<comment type="similarity">
    <text evidence="2">Belongs to the glycosyl hydrolase 33 family.</text>
</comment>
<dbReference type="PANTHER" id="PTHR10628">
    <property type="entry name" value="SIALIDASE"/>
    <property type="match status" value="1"/>
</dbReference>
<gene>
    <name evidence="5" type="ORF">DSM104329_02011</name>
</gene>
<name>A0A9E6XXL8_9ACTN</name>
<evidence type="ECO:0000256" key="1">
    <source>
        <dbReference type="ARBA" id="ARBA00000427"/>
    </source>
</evidence>
<dbReference type="GO" id="GO:0016020">
    <property type="term" value="C:membrane"/>
    <property type="evidence" value="ECO:0007669"/>
    <property type="project" value="TreeGrafter"/>
</dbReference>
<dbReference type="InterPro" id="IPR026856">
    <property type="entry name" value="Sialidase_fam"/>
</dbReference>
<evidence type="ECO:0000313" key="5">
    <source>
        <dbReference type="EMBL" id="UGS35617.1"/>
    </source>
</evidence>
<dbReference type="GO" id="GO:0005737">
    <property type="term" value="C:cytoplasm"/>
    <property type="evidence" value="ECO:0007669"/>
    <property type="project" value="TreeGrafter"/>
</dbReference>